<comment type="caution">
    <text evidence="4">The sequence shown here is derived from an EMBL/GenBank/DDBJ whole genome shotgun (WGS) entry which is preliminary data.</text>
</comment>
<dbReference type="Gene3D" id="3.30.750.24">
    <property type="entry name" value="STAS domain"/>
    <property type="match status" value="1"/>
</dbReference>
<dbReference type="Proteomes" id="UP001458415">
    <property type="component" value="Unassembled WGS sequence"/>
</dbReference>
<evidence type="ECO:0000256" key="2">
    <source>
        <dbReference type="RuleBase" id="RU003749"/>
    </source>
</evidence>
<comment type="similarity">
    <text evidence="1 2">Belongs to the anti-sigma-factor antagonist family.</text>
</comment>
<dbReference type="CDD" id="cd07043">
    <property type="entry name" value="STAS_anti-anti-sigma_factors"/>
    <property type="match status" value="1"/>
</dbReference>
<dbReference type="RefSeq" id="WP_086729984.1">
    <property type="nucleotide sequence ID" value="NZ_MUBM01000363.1"/>
</dbReference>
<sequence>MAGPWLETTALGHCLVARVTGEMDYRTAATFRAQFNELIRQGDRPIVLDLTSVSFCDSAGLGVLLGARRQAATNETMLALACVPLPLRQILEMTGADQVLPVYDTVDDAAAALGS</sequence>
<reference evidence="4 5" key="1">
    <citation type="submission" date="2024-06" db="EMBL/GenBank/DDBJ databases">
        <title>The Natural Products Discovery Center: Release of the First 8490 Sequenced Strains for Exploring Actinobacteria Biosynthetic Diversity.</title>
        <authorList>
            <person name="Kalkreuter E."/>
            <person name="Kautsar S.A."/>
            <person name="Yang D."/>
            <person name="Bader C.D."/>
            <person name="Teijaro C.N."/>
            <person name="Fluegel L."/>
            <person name="Davis C.M."/>
            <person name="Simpson J.R."/>
            <person name="Lauterbach L."/>
            <person name="Steele A.D."/>
            <person name="Gui C."/>
            <person name="Meng S."/>
            <person name="Li G."/>
            <person name="Viehrig K."/>
            <person name="Ye F."/>
            <person name="Su P."/>
            <person name="Kiefer A.F."/>
            <person name="Nichols A."/>
            <person name="Cepeda A.J."/>
            <person name="Yan W."/>
            <person name="Fan B."/>
            <person name="Jiang Y."/>
            <person name="Adhikari A."/>
            <person name="Zheng C.-J."/>
            <person name="Schuster L."/>
            <person name="Cowan T.M."/>
            <person name="Smanski M.J."/>
            <person name="Chevrette M.G."/>
            <person name="De Carvalho L.P.S."/>
            <person name="Shen B."/>
        </authorList>
    </citation>
    <scope>NUCLEOTIDE SEQUENCE [LARGE SCALE GENOMIC DNA]</scope>
    <source>
        <strain evidence="4 5">NPDC000634</strain>
    </source>
</reference>
<name>A0ABV1W0H8_9ACTN</name>
<dbReference type="PANTHER" id="PTHR33495">
    <property type="entry name" value="ANTI-SIGMA FACTOR ANTAGONIST TM_1081-RELATED-RELATED"/>
    <property type="match status" value="1"/>
</dbReference>
<dbReference type="PROSITE" id="PS50801">
    <property type="entry name" value="STAS"/>
    <property type="match status" value="1"/>
</dbReference>
<proteinExistence type="inferred from homology"/>
<dbReference type="PANTHER" id="PTHR33495:SF2">
    <property type="entry name" value="ANTI-SIGMA FACTOR ANTAGONIST TM_1081-RELATED"/>
    <property type="match status" value="1"/>
</dbReference>
<evidence type="ECO:0000259" key="3">
    <source>
        <dbReference type="PROSITE" id="PS50801"/>
    </source>
</evidence>
<keyword evidence="5" id="KW-1185">Reference proteome</keyword>
<dbReference type="InterPro" id="IPR036513">
    <property type="entry name" value="STAS_dom_sf"/>
</dbReference>
<accession>A0ABV1W0H8</accession>
<organism evidence="4 5">
    <name type="scientific">Streptomyces carpinensis</name>
    <dbReference type="NCBI Taxonomy" id="66369"/>
    <lineage>
        <taxon>Bacteria</taxon>
        <taxon>Bacillati</taxon>
        <taxon>Actinomycetota</taxon>
        <taxon>Actinomycetes</taxon>
        <taxon>Kitasatosporales</taxon>
        <taxon>Streptomycetaceae</taxon>
        <taxon>Streptomyces</taxon>
    </lineage>
</organism>
<evidence type="ECO:0000313" key="5">
    <source>
        <dbReference type="Proteomes" id="UP001458415"/>
    </source>
</evidence>
<feature type="domain" description="STAS" evidence="3">
    <location>
        <begin position="15"/>
        <end position="113"/>
    </location>
</feature>
<dbReference type="SUPFAM" id="SSF52091">
    <property type="entry name" value="SpoIIaa-like"/>
    <property type="match status" value="1"/>
</dbReference>
<dbReference type="Pfam" id="PF01740">
    <property type="entry name" value="STAS"/>
    <property type="match status" value="1"/>
</dbReference>
<evidence type="ECO:0000313" key="4">
    <source>
        <dbReference type="EMBL" id="MER6977689.1"/>
    </source>
</evidence>
<protein>
    <recommendedName>
        <fullName evidence="2">Anti-sigma factor antagonist</fullName>
    </recommendedName>
</protein>
<dbReference type="EMBL" id="JBEPCU010000151">
    <property type="protein sequence ID" value="MER6977689.1"/>
    <property type="molecule type" value="Genomic_DNA"/>
</dbReference>
<gene>
    <name evidence="4" type="ORF">ABT317_11890</name>
</gene>
<dbReference type="NCBIfam" id="TIGR00377">
    <property type="entry name" value="ant_ant_sig"/>
    <property type="match status" value="1"/>
</dbReference>
<dbReference type="InterPro" id="IPR002645">
    <property type="entry name" value="STAS_dom"/>
</dbReference>
<evidence type="ECO:0000256" key="1">
    <source>
        <dbReference type="ARBA" id="ARBA00009013"/>
    </source>
</evidence>
<dbReference type="InterPro" id="IPR003658">
    <property type="entry name" value="Anti-sigma_ant"/>
</dbReference>